<sequence>MNQYSAMITDFLHKCGDADKEFVSENEWWVVSGSVKVQIFLTNMEENAELVVAANLFPYPEQNAEVNAYVLKLNGTLKLKGVSFGIRNQHLILSYIRPVQGLDPGELEWIIASIAVIADEYDDFLIEKFKL</sequence>
<dbReference type="CDD" id="cd17036">
    <property type="entry name" value="T3SC_YbjN-like_1"/>
    <property type="match status" value="1"/>
</dbReference>
<proteinExistence type="predicted"/>
<name>A0A381N2Z3_9ZZZZ</name>
<evidence type="ECO:0008006" key="2">
    <source>
        <dbReference type="Google" id="ProtNLM"/>
    </source>
</evidence>
<dbReference type="Gene3D" id="3.30.1460.10">
    <property type="match status" value="1"/>
</dbReference>
<evidence type="ECO:0000313" key="1">
    <source>
        <dbReference type="EMBL" id="SUZ48956.1"/>
    </source>
</evidence>
<protein>
    <recommendedName>
        <fullName evidence="2">YbjN domain-containing protein</fullName>
    </recommendedName>
</protein>
<dbReference type="EMBL" id="UINC01000096">
    <property type="protein sequence ID" value="SUZ48956.1"/>
    <property type="molecule type" value="Genomic_DNA"/>
</dbReference>
<dbReference type="Pfam" id="PF10722">
    <property type="entry name" value="YbjN"/>
    <property type="match status" value="1"/>
</dbReference>
<organism evidence="1">
    <name type="scientific">marine metagenome</name>
    <dbReference type="NCBI Taxonomy" id="408172"/>
    <lineage>
        <taxon>unclassified sequences</taxon>
        <taxon>metagenomes</taxon>
        <taxon>ecological metagenomes</taxon>
    </lineage>
</organism>
<dbReference type="SUPFAM" id="SSF69635">
    <property type="entry name" value="Type III secretory system chaperone-like"/>
    <property type="match status" value="1"/>
</dbReference>
<gene>
    <name evidence="1" type="ORF">METZ01_LOCUS1810</name>
</gene>
<dbReference type="AlphaFoldDB" id="A0A381N2Z3"/>
<reference evidence="1" key="1">
    <citation type="submission" date="2018-05" db="EMBL/GenBank/DDBJ databases">
        <authorList>
            <person name="Lanie J.A."/>
            <person name="Ng W.-L."/>
            <person name="Kazmierczak K.M."/>
            <person name="Andrzejewski T.M."/>
            <person name="Davidsen T.M."/>
            <person name="Wayne K.J."/>
            <person name="Tettelin H."/>
            <person name="Glass J.I."/>
            <person name="Rusch D."/>
            <person name="Podicherti R."/>
            <person name="Tsui H.-C.T."/>
            <person name="Winkler M.E."/>
        </authorList>
    </citation>
    <scope>NUCLEOTIDE SEQUENCE</scope>
</reference>
<accession>A0A381N2Z3</accession>
<dbReference type="InterPro" id="IPR019660">
    <property type="entry name" value="Put_sensory_transdc_reg_YbjN"/>
</dbReference>